<evidence type="ECO:0000259" key="4">
    <source>
        <dbReference type="Pfam" id="PF13193"/>
    </source>
</evidence>
<dbReference type="InterPro" id="IPR000873">
    <property type="entry name" value="AMP-dep_synth/lig_dom"/>
</dbReference>
<keyword evidence="2" id="KW-0436">Ligase</keyword>
<sequence>MMTPVECADAPACDWRGALAASGSVVHLNGARATLQDLLHSGRERWKAKRGCTRAAMLGVDDLQMLSHLLAAIVDGHSLLLCAGNAAPPPLCDVHVGAAVEGGAAPSPLQILPPPAGHAQWPAGLAVLSSGTVGAPKVIWHAYDDLLATSAMVLRRLQLGADDRVLITVPLHHMYGLGAALLPALLAGAQIHLLPKANLLGFNDALRAARPTWVYSTPHLLRMLLQRKNAPVVGCRGLVLAGDATPPVLHAQAQQVFNRVFDLYGSSELGVVAISAPNAPGALRPLEGVSACIADTSAGQGNLLVTHPHAATHLAQQDELTAFPAVWDTRDIAAFDDSGGFCIRGRADLSLNRAGKLLILADLESTMMAWPDVAQAVAIVLDEDTTAGKAIAAVVKPANPTLTVDVLKQHASITLPAFARPDHYTLVSDLPCLGSGKPDRKTIIKDYCHG</sequence>
<gene>
    <name evidence="5" type="ORF">XsacCFBP4641_15585</name>
</gene>
<dbReference type="OrthoDB" id="9787658at2"/>
<evidence type="ECO:0000313" key="6">
    <source>
        <dbReference type="Proteomes" id="UP000247346"/>
    </source>
</evidence>
<evidence type="ECO:0000313" key="5">
    <source>
        <dbReference type="EMBL" id="PPU81301.1"/>
    </source>
</evidence>
<dbReference type="Pfam" id="PF13193">
    <property type="entry name" value="AMP-binding_C"/>
    <property type="match status" value="1"/>
</dbReference>
<dbReference type="PANTHER" id="PTHR43201">
    <property type="entry name" value="ACYL-COA SYNTHETASE"/>
    <property type="match status" value="1"/>
</dbReference>
<dbReference type="Gene3D" id="3.40.50.12780">
    <property type="entry name" value="N-terminal domain of ligase-like"/>
    <property type="match status" value="1"/>
</dbReference>
<dbReference type="SUPFAM" id="SSF56801">
    <property type="entry name" value="Acetyl-CoA synthetase-like"/>
    <property type="match status" value="1"/>
</dbReference>
<protein>
    <recommendedName>
        <fullName evidence="7">AMP-dependent synthetase</fullName>
    </recommendedName>
</protein>
<dbReference type="GeneID" id="93878958"/>
<evidence type="ECO:0008006" key="7">
    <source>
        <dbReference type="Google" id="ProtNLM"/>
    </source>
</evidence>
<dbReference type="RefSeq" id="WP_041500122.1">
    <property type="nucleotide sequence ID" value="NZ_CP132343.1"/>
</dbReference>
<dbReference type="InterPro" id="IPR042099">
    <property type="entry name" value="ANL_N_sf"/>
</dbReference>
<feature type="domain" description="AMP-binding enzyme C-terminal" evidence="4">
    <location>
        <begin position="363"/>
        <end position="437"/>
    </location>
</feature>
<feature type="domain" description="AMP-dependent synthetase/ligase" evidence="3">
    <location>
        <begin position="129"/>
        <end position="300"/>
    </location>
</feature>
<dbReference type="Gene3D" id="3.30.300.30">
    <property type="match status" value="1"/>
</dbReference>
<dbReference type="InterPro" id="IPR025110">
    <property type="entry name" value="AMP-bd_C"/>
</dbReference>
<reference evidence="5 6" key="1">
    <citation type="submission" date="2016-08" db="EMBL/GenBank/DDBJ databases">
        <authorList>
            <person name="Seilhamer J.J."/>
        </authorList>
    </citation>
    <scope>NUCLEOTIDE SEQUENCE [LARGE SCALE GENOMIC DNA]</scope>
    <source>
        <strain evidence="5 6">CFBP4641</strain>
    </source>
</reference>
<dbReference type="PANTHER" id="PTHR43201:SF5">
    <property type="entry name" value="MEDIUM-CHAIN ACYL-COA LIGASE ACSF2, MITOCHONDRIAL"/>
    <property type="match status" value="1"/>
</dbReference>
<dbReference type="InterPro" id="IPR045851">
    <property type="entry name" value="AMP-bd_C_sf"/>
</dbReference>
<comment type="caution">
    <text evidence="5">The sequence shown here is derived from an EMBL/GenBank/DDBJ whole genome shotgun (WGS) entry which is preliminary data.</text>
</comment>
<proteinExistence type="inferred from homology"/>
<dbReference type="Proteomes" id="UP000247346">
    <property type="component" value="Unassembled WGS sequence"/>
</dbReference>
<evidence type="ECO:0000256" key="2">
    <source>
        <dbReference type="ARBA" id="ARBA00022598"/>
    </source>
</evidence>
<dbReference type="AlphaFoldDB" id="A0A2P5Z1L8"/>
<evidence type="ECO:0000259" key="3">
    <source>
        <dbReference type="Pfam" id="PF00501"/>
    </source>
</evidence>
<dbReference type="GO" id="GO:0031956">
    <property type="term" value="F:medium-chain fatty acid-CoA ligase activity"/>
    <property type="evidence" value="ECO:0007669"/>
    <property type="project" value="TreeGrafter"/>
</dbReference>
<name>A0A2P5Z1L8_9XANT</name>
<dbReference type="GO" id="GO:0006631">
    <property type="term" value="P:fatty acid metabolic process"/>
    <property type="evidence" value="ECO:0007669"/>
    <property type="project" value="TreeGrafter"/>
</dbReference>
<comment type="similarity">
    <text evidence="1">Belongs to the ATP-dependent AMP-binding enzyme family.</text>
</comment>
<accession>A0A2P5Z1L8</accession>
<dbReference type="Pfam" id="PF00501">
    <property type="entry name" value="AMP-binding"/>
    <property type="match status" value="1"/>
</dbReference>
<evidence type="ECO:0000256" key="1">
    <source>
        <dbReference type="ARBA" id="ARBA00006432"/>
    </source>
</evidence>
<dbReference type="EMBL" id="MDEK01000014">
    <property type="protein sequence ID" value="PPU81301.1"/>
    <property type="molecule type" value="Genomic_DNA"/>
</dbReference>
<organism evidence="5 6">
    <name type="scientific">Xanthomonas sacchari</name>
    <dbReference type="NCBI Taxonomy" id="56458"/>
    <lineage>
        <taxon>Bacteria</taxon>
        <taxon>Pseudomonadati</taxon>
        <taxon>Pseudomonadota</taxon>
        <taxon>Gammaproteobacteria</taxon>
        <taxon>Lysobacterales</taxon>
        <taxon>Lysobacteraceae</taxon>
        <taxon>Xanthomonas</taxon>
    </lineage>
</organism>